<dbReference type="GO" id="GO:0008270">
    <property type="term" value="F:zinc ion binding"/>
    <property type="evidence" value="ECO:0007669"/>
    <property type="project" value="UniProtKB-KW"/>
</dbReference>
<dbReference type="InParanoid" id="K3WPW8"/>
<dbReference type="Pfam" id="PF22191">
    <property type="entry name" value="IBR_1"/>
    <property type="match status" value="1"/>
</dbReference>
<keyword evidence="5" id="KW-0808">Transferase</keyword>
<evidence type="ECO:0000256" key="15">
    <source>
        <dbReference type="SAM" id="Phobius"/>
    </source>
</evidence>
<feature type="compositionally biased region" description="Polar residues" evidence="14">
    <location>
        <begin position="44"/>
        <end position="57"/>
    </location>
</feature>
<evidence type="ECO:0000256" key="10">
    <source>
        <dbReference type="ARBA" id="ARBA00022786"/>
    </source>
</evidence>
<feature type="region of interest" description="Disordered" evidence="14">
    <location>
        <begin position="93"/>
        <end position="124"/>
    </location>
</feature>
<dbReference type="HOGENOM" id="CLU_592481_0_0_1"/>
<dbReference type="STRING" id="431595.K3WPW8"/>
<dbReference type="OMA" id="CATESHH"/>
<dbReference type="SMART" id="SM00647">
    <property type="entry name" value="IBR"/>
    <property type="match status" value="2"/>
</dbReference>
<dbReference type="PANTHER" id="PTHR11685">
    <property type="entry name" value="RBR FAMILY RING FINGER AND IBR DOMAIN-CONTAINING"/>
    <property type="match status" value="1"/>
</dbReference>
<dbReference type="Gene3D" id="1.20.120.1750">
    <property type="match status" value="1"/>
</dbReference>
<keyword evidence="8" id="KW-0677">Repeat</keyword>
<evidence type="ECO:0000256" key="1">
    <source>
        <dbReference type="ARBA" id="ARBA00001798"/>
    </source>
</evidence>
<keyword evidence="10" id="KW-0833">Ubl conjugation pathway</keyword>
<reference evidence="17" key="3">
    <citation type="submission" date="2015-02" db="UniProtKB">
        <authorList>
            <consortium name="EnsemblProtists"/>
        </authorList>
    </citation>
    <scope>IDENTIFICATION</scope>
    <source>
        <strain evidence="17">DAOM BR144</strain>
    </source>
</reference>
<evidence type="ECO:0000256" key="13">
    <source>
        <dbReference type="ARBA" id="ARBA00023136"/>
    </source>
</evidence>
<comment type="catalytic activity">
    <reaction evidence="1">
        <text>[E2 ubiquitin-conjugating enzyme]-S-ubiquitinyl-L-cysteine + [acceptor protein]-L-lysine = [E2 ubiquitin-conjugating enzyme]-L-cysteine + [acceptor protein]-N(6)-ubiquitinyl-L-lysine.</text>
        <dbReference type="EC" id="2.3.2.31"/>
    </reaction>
</comment>
<feature type="region of interest" description="Disordered" evidence="14">
    <location>
        <begin position="27"/>
        <end position="57"/>
    </location>
</feature>
<keyword evidence="18" id="KW-1185">Reference proteome</keyword>
<comment type="subcellular location">
    <subcellularLocation>
        <location evidence="2">Membrane</location>
        <topology evidence="2">Single-pass membrane protein</topology>
    </subcellularLocation>
</comment>
<evidence type="ECO:0000256" key="11">
    <source>
        <dbReference type="ARBA" id="ARBA00022833"/>
    </source>
</evidence>
<dbReference type="EC" id="2.3.2.31" evidence="4"/>
<dbReference type="VEuPathDB" id="FungiDB:PYU1_G006995"/>
<evidence type="ECO:0000259" key="16">
    <source>
        <dbReference type="PROSITE" id="PS51873"/>
    </source>
</evidence>
<evidence type="ECO:0000256" key="9">
    <source>
        <dbReference type="ARBA" id="ARBA00022771"/>
    </source>
</evidence>
<dbReference type="eggNOG" id="KOG1815">
    <property type="taxonomic scope" value="Eukaryota"/>
</dbReference>
<dbReference type="Gene3D" id="3.30.40.10">
    <property type="entry name" value="Zinc/RING finger domain, C3HC4 (zinc finger)"/>
    <property type="match status" value="1"/>
</dbReference>
<dbReference type="PROSITE" id="PS51873">
    <property type="entry name" value="TRIAD"/>
    <property type="match status" value="1"/>
</dbReference>
<keyword evidence="11" id="KW-0862">Zinc</keyword>
<proteinExistence type="predicted"/>
<dbReference type="Pfam" id="PF01485">
    <property type="entry name" value="IBR"/>
    <property type="match status" value="1"/>
</dbReference>
<protein>
    <recommendedName>
        <fullName evidence="4">RBR-type E3 ubiquitin transferase</fullName>
        <ecNumber evidence="4">2.3.2.31</ecNumber>
    </recommendedName>
</protein>
<sequence>MTRGRSCGNKDRFFRRSSYAFRASASDVSLGGGDTEPSLLLETPTGTTVSNRASSSSLPVTGIKLADVNSQVTHPIRLLQENVMMELYQEQLRTPSPVHPSQKNRSKRSQSHTPGITTTRASISSLVATPRPSVILYEPKLGVQTPPIHRSSLLSVEIEHEPRASLLYPSSNTGVSASDAVTLRASTGARAVVTPASSTRAVASGTSTTMETNDTHKRECLICFEKLDPLQVHGCVSCDGAFCSTCMQWYVEYKILDGEVSSTKLVCPTTDCSRPLTEELIEAFASPDTFTKYKTFLRNQKAGVRFCPRAGCCAVIEEPLFCKSRKVKCTECNTESCMRCGGDYHRTRLCRKVDKRYGKWKRHHDVRACPSCKSDIEKQGGCCHMKCLQCDQEFCWSCLRPWGDHDETLCIPLSFYHSKSRKYGWTTPVRFVTKSVVVGVAGVVAIAGAGVAVVVLPPLMGYHLVKDSYRKNKYQRSSYPLYMPESVPQTQN</sequence>
<reference evidence="18" key="1">
    <citation type="journal article" date="2010" name="Genome Biol.">
        <title>Genome sequence of the necrotrophic plant pathogen Pythium ultimum reveals original pathogenicity mechanisms and effector repertoire.</title>
        <authorList>
            <person name="Levesque C.A."/>
            <person name="Brouwer H."/>
            <person name="Cano L."/>
            <person name="Hamilton J.P."/>
            <person name="Holt C."/>
            <person name="Huitema E."/>
            <person name="Raffaele S."/>
            <person name="Robideau G.P."/>
            <person name="Thines M."/>
            <person name="Win J."/>
            <person name="Zerillo M.M."/>
            <person name="Beakes G.W."/>
            <person name="Boore J.L."/>
            <person name="Busam D."/>
            <person name="Dumas B."/>
            <person name="Ferriera S."/>
            <person name="Fuerstenberg S.I."/>
            <person name="Gachon C.M."/>
            <person name="Gaulin E."/>
            <person name="Govers F."/>
            <person name="Grenville-Briggs L."/>
            <person name="Horner N."/>
            <person name="Hostetler J."/>
            <person name="Jiang R.H."/>
            <person name="Johnson J."/>
            <person name="Krajaejun T."/>
            <person name="Lin H."/>
            <person name="Meijer H.J."/>
            <person name="Moore B."/>
            <person name="Morris P."/>
            <person name="Phuntmart V."/>
            <person name="Puiu D."/>
            <person name="Shetty J."/>
            <person name="Stajich J.E."/>
            <person name="Tripathy S."/>
            <person name="Wawra S."/>
            <person name="van West P."/>
            <person name="Whitty B.R."/>
            <person name="Coutinho P.M."/>
            <person name="Henrissat B."/>
            <person name="Martin F."/>
            <person name="Thomas P.D."/>
            <person name="Tyler B.M."/>
            <person name="De Vries R.P."/>
            <person name="Kamoun S."/>
            <person name="Yandell M."/>
            <person name="Tisserat N."/>
            <person name="Buell C.R."/>
        </authorList>
    </citation>
    <scope>NUCLEOTIDE SEQUENCE</scope>
    <source>
        <strain evidence="18">DAOM:BR144</strain>
    </source>
</reference>
<evidence type="ECO:0000256" key="6">
    <source>
        <dbReference type="ARBA" id="ARBA00022692"/>
    </source>
</evidence>
<evidence type="ECO:0000256" key="4">
    <source>
        <dbReference type="ARBA" id="ARBA00012251"/>
    </source>
</evidence>
<evidence type="ECO:0000256" key="7">
    <source>
        <dbReference type="ARBA" id="ARBA00022723"/>
    </source>
</evidence>
<reference evidence="18" key="2">
    <citation type="submission" date="2010-04" db="EMBL/GenBank/DDBJ databases">
        <authorList>
            <person name="Buell R."/>
            <person name="Hamilton J."/>
            <person name="Hostetler J."/>
        </authorList>
    </citation>
    <scope>NUCLEOTIDE SEQUENCE [LARGE SCALE GENOMIC DNA]</scope>
    <source>
        <strain evidence="18">DAOM:BR144</strain>
    </source>
</reference>
<dbReference type="SUPFAM" id="SSF57850">
    <property type="entry name" value="RING/U-box"/>
    <property type="match status" value="2"/>
</dbReference>
<organism evidence="17 18">
    <name type="scientific">Globisporangium ultimum (strain ATCC 200006 / CBS 805.95 / DAOM BR144)</name>
    <name type="common">Pythium ultimum</name>
    <dbReference type="NCBI Taxonomy" id="431595"/>
    <lineage>
        <taxon>Eukaryota</taxon>
        <taxon>Sar</taxon>
        <taxon>Stramenopiles</taxon>
        <taxon>Oomycota</taxon>
        <taxon>Peronosporomycetes</taxon>
        <taxon>Pythiales</taxon>
        <taxon>Pythiaceae</taxon>
        <taxon>Globisporangium</taxon>
    </lineage>
</organism>
<dbReference type="EMBL" id="GL376560">
    <property type="status" value="NOT_ANNOTATED_CDS"/>
    <property type="molecule type" value="Genomic_DNA"/>
</dbReference>
<dbReference type="InterPro" id="IPR002867">
    <property type="entry name" value="IBR_dom"/>
</dbReference>
<keyword evidence="7" id="KW-0479">Metal-binding</keyword>
<keyword evidence="13 15" id="KW-0472">Membrane</keyword>
<feature type="domain" description="RING-type" evidence="16">
    <location>
        <begin position="216"/>
        <end position="423"/>
    </location>
</feature>
<accession>K3WPW8</accession>
<comment type="pathway">
    <text evidence="3">Protein modification; protein ubiquitination.</text>
</comment>
<evidence type="ECO:0000256" key="3">
    <source>
        <dbReference type="ARBA" id="ARBA00004906"/>
    </source>
</evidence>
<dbReference type="GO" id="GO:0016567">
    <property type="term" value="P:protein ubiquitination"/>
    <property type="evidence" value="ECO:0007669"/>
    <property type="project" value="InterPro"/>
</dbReference>
<feature type="transmembrane region" description="Helical" evidence="15">
    <location>
        <begin position="436"/>
        <end position="465"/>
    </location>
</feature>
<dbReference type="FunFam" id="3.30.40.10:FF:000051">
    <property type="entry name" value="RBR-type E3 ubiquitin transferase"/>
    <property type="match status" value="1"/>
</dbReference>
<keyword evidence="12 15" id="KW-1133">Transmembrane helix</keyword>
<dbReference type="InterPro" id="IPR013083">
    <property type="entry name" value="Znf_RING/FYVE/PHD"/>
</dbReference>
<keyword evidence="6 15" id="KW-0812">Transmembrane</keyword>
<evidence type="ECO:0000313" key="17">
    <source>
        <dbReference type="EnsemblProtists" id="PYU1_T007010"/>
    </source>
</evidence>
<dbReference type="GO" id="GO:0005737">
    <property type="term" value="C:cytoplasm"/>
    <property type="evidence" value="ECO:0007669"/>
    <property type="project" value="UniProtKB-ARBA"/>
</dbReference>
<evidence type="ECO:0000256" key="5">
    <source>
        <dbReference type="ARBA" id="ARBA00022679"/>
    </source>
</evidence>
<dbReference type="GO" id="GO:0031090">
    <property type="term" value="C:organelle membrane"/>
    <property type="evidence" value="ECO:0007669"/>
    <property type="project" value="UniProtKB-ARBA"/>
</dbReference>
<evidence type="ECO:0000313" key="18">
    <source>
        <dbReference type="Proteomes" id="UP000019132"/>
    </source>
</evidence>
<dbReference type="EnsemblProtists" id="PYU1_T007010">
    <property type="protein sequence ID" value="PYU1_T007010"/>
    <property type="gene ID" value="PYU1_G006995"/>
</dbReference>
<feature type="compositionally biased region" description="Polar residues" evidence="14">
    <location>
        <begin position="111"/>
        <end position="124"/>
    </location>
</feature>
<evidence type="ECO:0000256" key="2">
    <source>
        <dbReference type="ARBA" id="ARBA00004167"/>
    </source>
</evidence>
<evidence type="ECO:0000256" key="12">
    <source>
        <dbReference type="ARBA" id="ARBA00022989"/>
    </source>
</evidence>
<dbReference type="InterPro" id="IPR044066">
    <property type="entry name" value="TRIAD_supradom"/>
</dbReference>
<dbReference type="Proteomes" id="UP000019132">
    <property type="component" value="Unassembled WGS sequence"/>
</dbReference>
<name>K3WPW8_GLOUD</name>
<evidence type="ECO:0000256" key="8">
    <source>
        <dbReference type="ARBA" id="ARBA00022737"/>
    </source>
</evidence>
<keyword evidence="9" id="KW-0863">Zinc-finger</keyword>
<evidence type="ECO:0000256" key="14">
    <source>
        <dbReference type="SAM" id="MobiDB-lite"/>
    </source>
</evidence>
<dbReference type="AlphaFoldDB" id="K3WPW8"/>
<dbReference type="InterPro" id="IPR031127">
    <property type="entry name" value="E3_UB_ligase_RBR"/>
</dbReference>
<dbReference type="GO" id="GO:0061630">
    <property type="term" value="F:ubiquitin protein ligase activity"/>
    <property type="evidence" value="ECO:0007669"/>
    <property type="project" value="UniProtKB-EC"/>
</dbReference>